<dbReference type="CDD" id="cd19490">
    <property type="entry name" value="XRCC2"/>
    <property type="match status" value="1"/>
</dbReference>
<dbReference type="InterPro" id="IPR013632">
    <property type="entry name" value="Rad51_C"/>
</dbReference>
<gene>
    <name evidence="2" type="ORF">B0H15DRAFT_942869</name>
</gene>
<dbReference type="InterPro" id="IPR030547">
    <property type="entry name" value="XRCC2"/>
</dbReference>
<evidence type="ECO:0000313" key="2">
    <source>
        <dbReference type="EMBL" id="KAJ7103415.1"/>
    </source>
</evidence>
<reference evidence="2" key="1">
    <citation type="submission" date="2023-03" db="EMBL/GenBank/DDBJ databases">
        <title>Massive genome expansion in bonnet fungi (Mycena s.s.) driven by repeated elements and novel gene families across ecological guilds.</title>
        <authorList>
            <consortium name="Lawrence Berkeley National Laboratory"/>
            <person name="Harder C.B."/>
            <person name="Miyauchi S."/>
            <person name="Viragh M."/>
            <person name="Kuo A."/>
            <person name="Thoen E."/>
            <person name="Andreopoulos B."/>
            <person name="Lu D."/>
            <person name="Skrede I."/>
            <person name="Drula E."/>
            <person name="Henrissat B."/>
            <person name="Morin E."/>
            <person name="Kohler A."/>
            <person name="Barry K."/>
            <person name="LaButti K."/>
            <person name="Morin E."/>
            <person name="Salamov A."/>
            <person name="Lipzen A."/>
            <person name="Mereny Z."/>
            <person name="Hegedus B."/>
            <person name="Baldrian P."/>
            <person name="Stursova M."/>
            <person name="Weitz H."/>
            <person name="Taylor A."/>
            <person name="Grigoriev I.V."/>
            <person name="Nagy L.G."/>
            <person name="Martin F."/>
            <person name="Kauserud H."/>
        </authorList>
    </citation>
    <scope>NUCLEOTIDE SEQUENCE</scope>
    <source>
        <strain evidence="2">CBHHK173m</strain>
    </source>
</reference>
<comment type="caution">
    <text evidence="2">The sequence shown here is derived from an EMBL/GenBank/DDBJ whole genome shotgun (WGS) entry which is preliminary data.</text>
</comment>
<accession>A0AAD6XUC3</accession>
<dbReference type="GO" id="GO:0000724">
    <property type="term" value="P:double-strand break repair via homologous recombination"/>
    <property type="evidence" value="ECO:0007669"/>
    <property type="project" value="InterPro"/>
</dbReference>
<dbReference type="GO" id="GO:0000400">
    <property type="term" value="F:four-way junction DNA binding"/>
    <property type="evidence" value="ECO:0007669"/>
    <property type="project" value="TreeGrafter"/>
</dbReference>
<dbReference type="Pfam" id="PF08423">
    <property type="entry name" value="Rad51"/>
    <property type="match status" value="1"/>
</dbReference>
<dbReference type="SUPFAM" id="SSF52540">
    <property type="entry name" value="P-loop containing nucleoside triphosphate hydrolases"/>
    <property type="match status" value="1"/>
</dbReference>
<dbReference type="Proteomes" id="UP001222325">
    <property type="component" value="Unassembled WGS sequence"/>
</dbReference>
<dbReference type="EMBL" id="JARJCN010000002">
    <property type="protein sequence ID" value="KAJ7103415.1"/>
    <property type="molecule type" value="Genomic_DNA"/>
</dbReference>
<dbReference type="InterPro" id="IPR027417">
    <property type="entry name" value="P-loop_NTPase"/>
</dbReference>
<dbReference type="PANTHER" id="PTHR46644:SF2">
    <property type="entry name" value="DNA REPAIR PROTEIN XRCC2"/>
    <property type="match status" value="1"/>
</dbReference>
<proteinExistence type="predicted"/>
<evidence type="ECO:0000313" key="3">
    <source>
        <dbReference type="Proteomes" id="UP001222325"/>
    </source>
</evidence>
<keyword evidence="3" id="KW-1185">Reference proteome</keyword>
<protein>
    <recommendedName>
        <fullName evidence="1">Rad51-like C-terminal domain-containing protein</fullName>
    </recommendedName>
</protein>
<dbReference type="AlphaFoldDB" id="A0AAD6XUC3"/>
<organism evidence="2 3">
    <name type="scientific">Mycena belliarum</name>
    <dbReference type="NCBI Taxonomy" id="1033014"/>
    <lineage>
        <taxon>Eukaryota</taxon>
        <taxon>Fungi</taxon>
        <taxon>Dikarya</taxon>
        <taxon>Basidiomycota</taxon>
        <taxon>Agaricomycotina</taxon>
        <taxon>Agaricomycetes</taxon>
        <taxon>Agaricomycetidae</taxon>
        <taxon>Agaricales</taxon>
        <taxon>Marasmiineae</taxon>
        <taxon>Mycenaceae</taxon>
        <taxon>Mycena</taxon>
    </lineage>
</organism>
<dbReference type="PANTHER" id="PTHR46644">
    <property type="entry name" value="DNA REPAIR PROTEIN XRCC2"/>
    <property type="match status" value="1"/>
</dbReference>
<dbReference type="Gene3D" id="3.40.50.300">
    <property type="entry name" value="P-loop containing nucleotide triphosphate hydrolases"/>
    <property type="match status" value="1"/>
</dbReference>
<evidence type="ECO:0000259" key="1">
    <source>
        <dbReference type="Pfam" id="PF08423"/>
    </source>
</evidence>
<dbReference type="GO" id="GO:0005657">
    <property type="term" value="C:replication fork"/>
    <property type="evidence" value="ECO:0007669"/>
    <property type="project" value="InterPro"/>
</dbReference>
<dbReference type="GO" id="GO:0005815">
    <property type="term" value="C:microtubule organizing center"/>
    <property type="evidence" value="ECO:0007669"/>
    <property type="project" value="TreeGrafter"/>
</dbReference>
<dbReference type="GO" id="GO:0033063">
    <property type="term" value="C:Rad51B-Rad51C-Rad51D-XRCC2 complex"/>
    <property type="evidence" value="ECO:0007669"/>
    <property type="project" value="InterPro"/>
</dbReference>
<sequence>MRTCQASTLFSLLTDVRLAGAPPSHVHGLGPLNWGDVLEIQGPSGSGKTQLLYSLLATCVMPSAHLSIDSGGWGRAAVVFDTEGTFDTRQLHDLLLHKLARAFSRTNASSDAQLIALDCLRRVHVVSAASSAQLAASIYHLPAYHAAHMPDADIALVAVDSLSAFYWPDRFMAEQLRPLGLPNSHAPLQNVLSALQSFRLSHKPITVVTNWGLTLAQNSDGPSQTMPTII</sequence>
<feature type="domain" description="Rad51-like C-terminal" evidence="1">
    <location>
        <begin position="33"/>
        <end position="169"/>
    </location>
</feature>
<dbReference type="GO" id="GO:0042148">
    <property type="term" value="P:DNA strand invasion"/>
    <property type="evidence" value="ECO:0007669"/>
    <property type="project" value="TreeGrafter"/>
</dbReference>
<name>A0AAD6XUC3_9AGAR</name>